<name>A0ABS0EXJ9_9BURK</name>
<sequence length="121" mass="13512">MATHDLALLPRITPSADRKIFRRRAILNLGRDHYSHARTIDISPHDMSIMVESPLSVGHTASLAFNITVDQRTLPLEFKGRVSYCVLVGTEGFRVGFELAAARGDESHKKRIAQIMQTLPC</sequence>
<organism evidence="1 2">
    <name type="scientific">Herminiimonas contaminans</name>
    <dbReference type="NCBI Taxonomy" id="1111140"/>
    <lineage>
        <taxon>Bacteria</taxon>
        <taxon>Pseudomonadati</taxon>
        <taxon>Pseudomonadota</taxon>
        <taxon>Betaproteobacteria</taxon>
        <taxon>Burkholderiales</taxon>
        <taxon>Oxalobacteraceae</taxon>
        <taxon>Herminiimonas</taxon>
    </lineage>
</organism>
<dbReference type="RefSeq" id="WP_175626384.1">
    <property type="nucleotide sequence ID" value="NZ_JADOEL010000016.1"/>
</dbReference>
<dbReference type="Proteomes" id="UP000657372">
    <property type="component" value="Unassembled WGS sequence"/>
</dbReference>
<proteinExistence type="predicted"/>
<evidence type="ECO:0000313" key="1">
    <source>
        <dbReference type="EMBL" id="MBF8179253.1"/>
    </source>
</evidence>
<evidence type="ECO:0008006" key="3">
    <source>
        <dbReference type="Google" id="ProtNLM"/>
    </source>
</evidence>
<keyword evidence="2" id="KW-1185">Reference proteome</keyword>
<gene>
    <name evidence="1" type="ORF">IXC47_16340</name>
</gene>
<comment type="caution">
    <text evidence="1">The sequence shown here is derived from an EMBL/GenBank/DDBJ whole genome shotgun (WGS) entry which is preliminary data.</text>
</comment>
<accession>A0ABS0EXJ9</accession>
<protein>
    <recommendedName>
        <fullName evidence="3">PilZ domain-containing protein</fullName>
    </recommendedName>
</protein>
<reference evidence="1 2" key="1">
    <citation type="submission" date="2020-11" db="EMBL/GenBank/DDBJ databases">
        <title>WGS of Herminiimonas contaminans strain Marseille-Q4544 isolated from planarians Schmidtea mediterranea.</title>
        <authorList>
            <person name="Kangale L."/>
        </authorList>
    </citation>
    <scope>NUCLEOTIDE SEQUENCE [LARGE SCALE GENOMIC DNA]</scope>
    <source>
        <strain evidence="1 2">Marseille-Q4544</strain>
    </source>
</reference>
<evidence type="ECO:0000313" key="2">
    <source>
        <dbReference type="Proteomes" id="UP000657372"/>
    </source>
</evidence>
<dbReference type="EMBL" id="JADOEL010000016">
    <property type="protein sequence ID" value="MBF8179253.1"/>
    <property type="molecule type" value="Genomic_DNA"/>
</dbReference>